<dbReference type="InterPro" id="IPR036702">
    <property type="entry name" value="ComB-like_sf"/>
</dbReference>
<keyword evidence="9" id="KW-1185">Reference proteome</keyword>
<proteinExistence type="inferred from homology"/>
<dbReference type="GO" id="GO:0000287">
    <property type="term" value="F:magnesium ion binding"/>
    <property type="evidence" value="ECO:0007669"/>
    <property type="project" value="InterPro"/>
</dbReference>
<dbReference type="Pfam" id="PF04029">
    <property type="entry name" value="2-ph_phosp"/>
    <property type="match status" value="1"/>
</dbReference>
<dbReference type="PANTHER" id="PTHR37311:SF1">
    <property type="entry name" value="2-PHOSPHOSULFOLACTATE PHOSPHATASE-RELATED"/>
    <property type="match status" value="1"/>
</dbReference>
<dbReference type="Proteomes" id="UP000190121">
    <property type="component" value="Unassembled WGS sequence"/>
</dbReference>
<dbReference type="EMBL" id="FUXE01000015">
    <property type="protein sequence ID" value="SJZ88934.1"/>
    <property type="molecule type" value="Genomic_DNA"/>
</dbReference>
<keyword evidence="5" id="KW-0378">Hydrolase</keyword>
<comment type="catalytic activity">
    <reaction evidence="7">
        <text>(2R)-O-phospho-3-sulfolactate + H2O = (2R)-3-sulfolactate + phosphate</text>
        <dbReference type="Rhea" id="RHEA:23416"/>
        <dbReference type="ChEBI" id="CHEBI:15377"/>
        <dbReference type="ChEBI" id="CHEBI:15597"/>
        <dbReference type="ChEBI" id="CHEBI:43474"/>
        <dbReference type="ChEBI" id="CHEBI:58738"/>
        <dbReference type="EC" id="3.1.3.71"/>
    </reaction>
</comment>
<comment type="cofactor">
    <cofactor evidence="1">
        <name>Mg(2+)</name>
        <dbReference type="ChEBI" id="CHEBI:18420"/>
    </cofactor>
</comment>
<evidence type="ECO:0000256" key="2">
    <source>
        <dbReference type="ARBA" id="ARBA00009997"/>
    </source>
</evidence>
<dbReference type="GO" id="GO:0050545">
    <property type="term" value="F:sulfopyruvate decarboxylase activity"/>
    <property type="evidence" value="ECO:0007669"/>
    <property type="project" value="TreeGrafter"/>
</dbReference>
<dbReference type="Gene3D" id="3.90.1560.10">
    <property type="entry name" value="ComB-like"/>
    <property type="match status" value="1"/>
</dbReference>
<sequence length="254" mass="28456">MRITLSPSPDLLSLYQPPLEALLVVTDVFRASATILSALYHGARSVRPVATEEEAQSYLNQPQYLVAAERNALRCDFAPLGNDPEEYTPEIVRGKHVVLTTTNGTRSIDMALQLGYRNLCVGSFGNLSRLVRHILSKDYPEVMVIAAGWKGTVCAEDTLFAAALYERIAKECTVSSSENIATEPDCPLTYNDALLFPLEAYRLHRDDLCSYTSRFEHYQRLERLGRLATIPVCLEEDRYPVLPYWHASGVLQSL</sequence>
<evidence type="ECO:0000313" key="8">
    <source>
        <dbReference type="EMBL" id="SJZ88934.1"/>
    </source>
</evidence>
<comment type="similarity">
    <text evidence="2">Belongs to the ComB family.</text>
</comment>
<evidence type="ECO:0000313" key="9">
    <source>
        <dbReference type="Proteomes" id="UP000190121"/>
    </source>
</evidence>
<dbReference type="AlphaFoldDB" id="A0A1T4PBP5"/>
<evidence type="ECO:0000256" key="7">
    <source>
        <dbReference type="ARBA" id="ARBA00033711"/>
    </source>
</evidence>
<dbReference type="GO" id="GO:0050532">
    <property type="term" value="F:2-phosphosulfolactate phosphatase activity"/>
    <property type="evidence" value="ECO:0007669"/>
    <property type="project" value="UniProtKB-EC"/>
</dbReference>
<dbReference type="EC" id="3.1.3.71" evidence="3"/>
<evidence type="ECO:0000256" key="4">
    <source>
        <dbReference type="ARBA" id="ARBA00021948"/>
    </source>
</evidence>
<keyword evidence="6" id="KW-0460">Magnesium</keyword>
<dbReference type="SUPFAM" id="SSF142823">
    <property type="entry name" value="ComB-like"/>
    <property type="match status" value="1"/>
</dbReference>
<gene>
    <name evidence="8" type="ORF">SAMN02745171_01400</name>
</gene>
<organism evidence="8 9">
    <name type="scientific">Porphyromonas circumdentaria</name>
    <dbReference type="NCBI Taxonomy" id="29524"/>
    <lineage>
        <taxon>Bacteria</taxon>
        <taxon>Pseudomonadati</taxon>
        <taxon>Bacteroidota</taxon>
        <taxon>Bacteroidia</taxon>
        <taxon>Bacteroidales</taxon>
        <taxon>Porphyromonadaceae</taxon>
        <taxon>Porphyromonas</taxon>
    </lineage>
</organism>
<reference evidence="9" key="1">
    <citation type="submission" date="2017-02" db="EMBL/GenBank/DDBJ databases">
        <authorList>
            <person name="Varghese N."/>
            <person name="Submissions S."/>
        </authorList>
    </citation>
    <scope>NUCLEOTIDE SEQUENCE [LARGE SCALE GENOMIC DNA]</scope>
    <source>
        <strain evidence="9">ATCC 51356</strain>
    </source>
</reference>
<evidence type="ECO:0000256" key="3">
    <source>
        <dbReference type="ARBA" id="ARBA00012953"/>
    </source>
</evidence>
<evidence type="ECO:0000256" key="5">
    <source>
        <dbReference type="ARBA" id="ARBA00022801"/>
    </source>
</evidence>
<evidence type="ECO:0000256" key="1">
    <source>
        <dbReference type="ARBA" id="ARBA00001946"/>
    </source>
</evidence>
<evidence type="ECO:0000256" key="6">
    <source>
        <dbReference type="ARBA" id="ARBA00022842"/>
    </source>
</evidence>
<accession>A0A1T4PBP5</accession>
<dbReference type="OrthoDB" id="4913at2"/>
<dbReference type="STRING" id="29524.SAMN02745171_01400"/>
<dbReference type="PANTHER" id="PTHR37311">
    <property type="entry name" value="2-PHOSPHOSULFOLACTATE PHOSPHATASE-RELATED"/>
    <property type="match status" value="1"/>
</dbReference>
<dbReference type="InterPro" id="IPR005238">
    <property type="entry name" value="ComB-like"/>
</dbReference>
<dbReference type="RefSeq" id="WP_078737302.1">
    <property type="nucleotide sequence ID" value="NZ_FUXE01000015.1"/>
</dbReference>
<protein>
    <recommendedName>
        <fullName evidence="4">Probable 2-phosphosulfolactate phosphatase</fullName>
        <ecNumber evidence="3">3.1.3.71</ecNumber>
    </recommendedName>
</protein>
<name>A0A1T4PBP5_9PORP</name>